<dbReference type="SUPFAM" id="SSF53756">
    <property type="entry name" value="UDP-Glycosyltransferase/glycogen phosphorylase"/>
    <property type="match status" value="1"/>
</dbReference>
<evidence type="ECO:0000313" key="5">
    <source>
        <dbReference type="Proteomes" id="UP000184050"/>
    </source>
</evidence>
<dbReference type="RefSeq" id="WP_073168598.1">
    <property type="nucleotide sequence ID" value="NZ_FQZE01000011.1"/>
</dbReference>
<keyword evidence="5" id="KW-1185">Reference proteome</keyword>
<organism evidence="4 5">
    <name type="scientific">Tangfeifania diversioriginum</name>
    <dbReference type="NCBI Taxonomy" id="1168035"/>
    <lineage>
        <taxon>Bacteria</taxon>
        <taxon>Pseudomonadati</taxon>
        <taxon>Bacteroidota</taxon>
        <taxon>Bacteroidia</taxon>
        <taxon>Marinilabiliales</taxon>
        <taxon>Prolixibacteraceae</taxon>
        <taxon>Tangfeifania</taxon>
    </lineage>
</organism>
<feature type="domain" description="Glycosyltransferase subfamily 4-like N-terminal" evidence="3">
    <location>
        <begin position="16"/>
        <end position="176"/>
    </location>
</feature>
<dbReference type="InterPro" id="IPR001296">
    <property type="entry name" value="Glyco_trans_1"/>
</dbReference>
<reference evidence="4 5" key="1">
    <citation type="submission" date="2016-11" db="EMBL/GenBank/DDBJ databases">
        <authorList>
            <person name="Jaros S."/>
            <person name="Januszkiewicz K."/>
            <person name="Wedrychowicz H."/>
        </authorList>
    </citation>
    <scope>NUCLEOTIDE SEQUENCE [LARGE SCALE GENOMIC DNA]</scope>
    <source>
        <strain evidence="4 5">DSM 27063</strain>
    </source>
</reference>
<dbReference type="CDD" id="cd03801">
    <property type="entry name" value="GT4_PimA-like"/>
    <property type="match status" value="1"/>
</dbReference>
<dbReference type="Gene3D" id="3.40.50.2000">
    <property type="entry name" value="Glycogen Phosphorylase B"/>
    <property type="match status" value="2"/>
</dbReference>
<evidence type="ECO:0000259" key="2">
    <source>
        <dbReference type="Pfam" id="PF00534"/>
    </source>
</evidence>
<dbReference type="GO" id="GO:0016757">
    <property type="term" value="F:glycosyltransferase activity"/>
    <property type="evidence" value="ECO:0007669"/>
    <property type="project" value="InterPro"/>
</dbReference>
<dbReference type="InterPro" id="IPR028098">
    <property type="entry name" value="Glyco_trans_4-like_N"/>
</dbReference>
<dbReference type="PANTHER" id="PTHR46401:SF2">
    <property type="entry name" value="GLYCOSYLTRANSFERASE WBBK-RELATED"/>
    <property type="match status" value="1"/>
</dbReference>
<dbReference type="AlphaFoldDB" id="A0A1M6GRT2"/>
<evidence type="ECO:0000259" key="3">
    <source>
        <dbReference type="Pfam" id="PF13439"/>
    </source>
</evidence>
<dbReference type="Pfam" id="PF13439">
    <property type="entry name" value="Glyco_transf_4"/>
    <property type="match status" value="1"/>
</dbReference>
<dbReference type="Pfam" id="PF00534">
    <property type="entry name" value="Glycos_transf_1"/>
    <property type="match status" value="1"/>
</dbReference>
<dbReference type="EMBL" id="FQZE01000011">
    <property type="protein sequence ID" value="SHJ12685.1"/>
    <property type="molecule type" value="Genomic_DNA"/>
</dbReference>
<keyword evidence="1" id="KW-0808">Transferase</keyword>
<proteinExistence type="predicted"/>
<evidence type="ECO:0000313" key="4">
    <source>
        <dbReference type="EMBL" id="SHJ12685.1"/>
    </source>
</evidence>
<evidence type="ECO:0000256" key="1">
    <source>
        <dbReference type="ARBA" id="ARBA00022679"/>
    </source>
</evidence>
<dbReference type="Proteomes" id="UP000184050">
    <property type="component" value="Unassembled WGS sequence"/>
</dbReference>
<feature type="domain" description="Glycosyl transferase family 1" evidence="2">
    <location>
        <begin position="190"/>
        <end position="337"/>
    </location>
</feature>
<accession>A0A1M6GRT2</accession>
<dbReference type="PANTHER" id="PTHR46401">
    <property type="entry name" value="GLYCOSYLTRANSFERASE WBBK-RELATED"/>
    <property type="match status" value="1"/>
</dbReference>
<sequence length="365" mass="42265">MKICVIGTRGFPNIQGGIETHCEELYTKIADNFNCEIIVFRRKPYVKEYNTIYKQIRFIDLWVPKNKYLETFLHSFLSTVYTIFLNPDIAHYHNTGPGAFIPILKLFNIKVVFTYHNLSYTQKKWNKASKLFLHLTERISINFSDSIIFISGTMKNILVEKYKLSKWEIIRNGIKTPKRAVHSDYLESLGLEKYNYILAIGRFLEEKGFDYLIDAYKLTGVSDIKLVIAGDTDYPTTYSKKLKNKAKANNIILTGFIKGEKLQQIFSFSRLYIMSSFQEGLPISLLEAMSYNIDVLSSDIPPNLEVGLEENDYFEAGNSEVLSRKILAKLQNPTVRDFDNKLNETYNWDSIALSTFNVYKKTLNQ</sequence>
<dbReference type="STRING" id="1168035.SAMN05444280_11197"/>
<name>A0A1M6GRT2_9BACT</name>
<gene>
    <name evidence="4" type="ORF">SAMN05444280_11197</name>
</gene>
<protein>
    <submittedName>
        <fullName evidence="4">Uncharacterized protein</fullName>
    </submittedName>
</protein>